<evidence type="ECO:0000313" key="8">
    <source>
        <dbReference type="EMBL" id="HIZ65206.1"/>
    </source>
</evidence>
<name>A0A9D2FRA2_9FIRM</name>
<feature type="transmembrane region" description="Helical" evidence="6">
    <location>
        <begin position="513"/>
        <end position="535"/>
    </location>
</feature>
<evidence type="ECO:0000259" key="7">
    <source>
        <dbReference type="Pfam" id="PF03553"/>
    </source>
</evidence>
<accession>A0A9D2FRA2</accession>
<dbReference type="PANTHER" id="PTHR43478:SF1">
    <property type="entry name" value="NA+_H+ ANTIPORTER NHAC-LIKE C-TERMINAL DOMAIN-CONTAINING PROTEIN"/>
    <property type="match status" value="1"/>
</dbReference>
<dbReference type="EMBL" id="DXBG01000118">
    <property type="protein sequence ID" value="HIZ65206.1"/>
    <property type="molecule type" value="Genomic_DNA"/>
</dbReference>
<dbReference type="AlphaFoldDB" id="A0A9D2FRA2"/>
<feature type="transmembrane region" description="Helical" evidence="6">
    <location>
        <begin position="103"/>
        <end position="124"/>
    </location>
</feature>
<feature type="domain" description="Na+/H+ antiporter NhaC-like C-terminal" evidence="7">
    <location>
        <begin position="218"/>
        <end position="509"/>
    </location>
</feature>
<sequence length="546" mass="58102">MRRKKKIFLTGTVLTALMSLLWVVQVFGADGEEAAYEPAVYATFWSLVPPIVAIVLALITKEVYSSLFVGILVGALFYSGFEFEGTVVHVLEDGFISVLSDSYNVGILIFLVILGAMVCMMNGAGGSAAFGRWAGTHIKTRVGAQITTIILGILIFVDDYFNCLTVGSVMRPITDKHNVSKAKLSYLIDATAAPVCIIAPISSWAAAVSGFVEGEDGLSIFIQAIPYNFYALLTIVMMFSIVLMKVDFGPMAVHEANAMKGDIYTSGKRMDKEEAEITPNSRGKVIDLVFPVAVLVVCCICGMLYTGGFFSGTGFVAAFSQSDASIALSIGSLFALVISVIFYVCRRVLSFRSCMDCIPEGFKAMVPAILILTFAWTLKAMTDSLGAADFVEMATKSAAESLMNFLPAIIFIIGCLLAFATGTSWGTFGILIPIVVQVFENSDPTMMIISISACMAGAVCGDHCSPISDTTIMASAGAQCDHVNHVSTQLPYAILAAAVSFVTYIVAGFVKTAWIALPVGILLMLGILALIKLGIGGGTEKMAKGR</sequence>
<dbReference type="InterPro" id="IPR018461">
    <property type="entry name" value="Na/H_Antiport_NhaC-like_C"/>
</dbReference>
<evidence type="ECO:0000313" key="9">
    <source>
        <dbReference type="Proteomes" id="UP000824056"/>
    </source>
</evidence>
<protein>
    <submittedName>
        <fullName evidence="8">Na+/H+ antiporter NhaC family protein</fullName>
    </submittedName>
</protein>
<evidence type="ECO:0000256" key="6">
    <source>
        <dbReference type="SAM" id="Phobius"/>
    </source>
</evidence>
<gene>
    <name evidence="8" type="ORF">H9809_04785</name>
</gene>
<feature type="transmembrane region" description="Helical" evidence="6">
    <location>
        <begin position="402"/>
        <end position="420"/>
    </location>
</feature>
<evidence type="ECO:0000256" key="1">
    <source>
        <dbReference type="ARBA" id="ARBA00004651"/>
    </source>
</evidence>
<evidence type="ECO:0000256" key="3">
    <source>
        <dbReference type="ARBA" id="ARBA00022692"/>
    </source>
</evidence>
<dbReference type="Pfam" id="PF03553">
    <property type="entry name" value="Na_H_antiporter"/>
    <property type="match status" value="1"/>
</dbReference>
<keyword evidence="5 6" id="KW-0472">Membrane</keyword>
<comment type="caution">
    <text evidence="8">The sequence shown here is derived from an EMBL/GenBank/DDBJ whole genome shotgun (WGS) entry which is preliminary data.</text>
</comment>
<dbReference type="PANTHER" id="PTHR43478">
    <property type="entry name" value="NA+/H+ ANTIPORTER-RELATED"/>
    <property type="match status" value="1"/>
</dbReference>
<reference evidence="8" key="1">
    <citation type="journal article" date="2021" name="PeerJ">
        <title>Extensive microbial diversity within the chicken gut microbiome revealed by metagenomics and culture.</title>
        <authorList>
            <person name="Gilroy R."/>
            <person name="Ravi A."/>
            <person name="Getino M."/>
            <person name="Pursley I."/>
            <person name="Horton D.L."/>
            <person name="Alikhan N.F."/>
            <person name="Baker D."/>
            <person name="Gharbi K."/>
            <person name="Hall N."/>
            <person name="Watson M."/>
            <person name="Adriaenssens E.M."/>
            <person name="Foster-Nyarko E."/>
            <person name="Jarju S."/>
            <person name="Secka A."/>
            <person name="Antonio M."/>
            <person name="Oren A."/>
            <person name="Chaudhuri R.R."/>
            <person name="La Ragione R."/>
            <person name="Hildebrand F."/>
            <person name="Pallen M.J."/>
        </authorList>
    </citation>
    <scope>NUCLEOTIDE SEQUENCE</scope>
    <source>
        <strain evidence="8">1068</strain>
    </source>
</reference>
<feature type="transmembrane region" description="Helical" evidence="6">
    <location>
        <begin position="325"/>
        <end position="344"/>
    </location>
</feature>
<evidence type="ECO:0000256" key="2">
    <source>
        <dbReference type="ARBA" id="ARBA00022475"/>
    </source>
</evidence>
<proteinExistence type="predicted"/>
<keyword evidence="3 6" id="KW-0812">Transmembrane</keyword>
<organism evidence="8 9">
    <name type="scientific">Candidatus Blautia pullicola</name>
    <dbReference type="NCBI Taxonomy" id="2838498"/>
    <lineage>
        <taxon>Bacteria</taxon>
        <taxon>Bacillati</taxon>
        <taxon>Bacillota</taxon>
        <taxon>Clostridia</taxon>
        <taxon>Lachnospirales</taxon>
        <taxon>Lachnospiraceae</taxon>
        <taxon>Blautia</taxon>
    </lineage>
</organism>
<feature type="transmembrane region" description="Helical" evidence="6">
    <location>
        <begin position="285"/>
        <end position="305"/>
    </location>
</feature>
<feature type="transmembrane region" description="Helical" evidence="6">
    <location>
        <begin position="490"/>
        <end position="507"/>
    </location>
</feature>
<dbReference type="Proteomes" id="UP000824056">
    <property type="component" value="Unassembled WGS sequence"/>
</dbReference>
<keyword evidence="2" id="KW-1003">Cell membrane</keyword>
<feature type="transmembrane region" description="Helical" evidence="6">
    <location>
        <begin position="66"/>
        <end position="83"/>
    </location>
</feature>
<comment type="subcellular location">
    <subcellularLocation>
        <location evidence="1">Cell membrane</location>
        <topology evidence="1">Multi-pass membrane protein</topology>
    </subcellularLocation>
</comment>
<keyword evidence="4 6" id="KW-1133">Transmembrane helix</keyword>
<feature type="transmembrane region" description="Helical" evidence="6">
    <location>
        <begin position="227"/>
        <end position="244"/>
    </location>
</feature>
<dbReference type="GO" id="GO:0005886">
    <property type="term" value="C:plasma membrane"/>
    <property type="evidence" value="ECO:0007669"/>
    <property type="project" value="UniProtKB-SubCell"/>
</dbReference>
<feature type="transmembrane region" description="Helical" evidence="6">
    <location>
        <begin position="38"/>
        <end position="59"/>
    </location>
</feature>
<evidence type="ECO:0000256" key="4">
    <source>
        <dbReference type="ARBA" id="ARBA00022989"/>
    </source>
</evidence>
<feature type="transmembrane region" description="Helical" evidence="6">
    <location>
        <begin position="364"/>
        <end position="382"/>
    </location>
</feature>
<evidence type="ECO:0000256" key="5">
    <source>
        <dbReference type="ARBA" id="ARBA00023136"/>
    </source>
</evidence>
<feature type="transmembrane region" description="Helical" evidence="6">
    <location>
        <begin position="186"/>
        <end position="207"/>
    </location>
</feature>
<reference evidence="8" key="2">
    <citation type="submission" date="2021-04" db="EMBL/GenBank/DDBJ databases">
        <authorList>
            <person name="Gilroy R."/>
        </authorList>
    </citation>
    <scope>NUCLEOTIDE SEQUENCE</scope>
    <source>
        <strain evidence="8">1068</strain>
    </source>
</reference>